<gene>
    <name evidence="2" type="ORF">DSM5745_02707</name>
</gene>
<dbReference type="SUPFAM" id="SSF81383">
    <property type="entry name" value="F-box domain"/>
    <property type="match status" value="1"/>
</dbReference>
<sequence length="535" mass="61106">MTSTSTSTFPLETLPTELQCAIICFLDPIALVSLSQTNTHFRHLIDPSRTHFTERLLALECREAEGGPQINFSRWGTLDPDRNSPQWEANRWACTSCLKLLPHCAFDNWALSRIGYRKPIQGSGIAEACTTWEPTENARRAAQSAKFLALMHRDPALRKRYAISTTCNWGRYRPTPPHGMSPNIELMQRHLNFQEEGIEEVQGMTFSEFEKASEDGIFARDARAVEVLRAGANRHVRRCIECRFRRGEFRGSAGRGRGIGTTRVPIVVGRQKSFGTVIDRYFPGVSDVLENKRPDVKAPVFTIYRQDSLDKPWTLYRVRCPNCEKWKELRAFRVGGVWPRWKPVDLSDTAMHGDVYQNWDGTGVTEGSLNSLCCNHCFVQKHGREKLGAELARWFAHLIDIELVNAGSNLLSGFRGLQDSSLHAERSIKNRIKALLWDMKHLFDKRSDLSATDVALLRQRRALWIAAGDLSPSWKRPNKWHVEWVRYYDESEVMWYWLKACKEEVQEEGIGSRLVEWALGRDEAAASGVSKNLIV</sequence>
<evidence type="ECO:0000313" key="2">
    <source>
        <dbReference type="EMBL" id="RDW86065.1"/>
    </source>
</evidence>
<name>A0A3D8SI81_9EURO</name>
<protein>
    <recommendedName>
        <fullName evidence="1">F-box domain-containing protein</fullName>
    </recommendedName>
</protein>
<accession>A0A3D8SI81</accession>
<dbReference type="InterPro" id="IPR036047">
    <property type="entry name" value="F-box-like_dom_sf"/>
</dbReference>
<reference evidence="2 3" key="1">
    <citation type="journal article" date="2018" name="IMA Fungus">
        <title>IMA Genome-F 9: Draft genome sequence of Annulohypoxylon stygium, Aspergillus mulundensis, Berkeleyomyces basicola (syn. Thielaviopsis basicola), Ceratocystis smalleyi, two Cercospora beticola strains, Coleophoma cylindrospora, Fusarium fracticaudum, Phialophora cf. hyalina, and Morchella septimelata.</title>
        <authorList>
            <person name="Wingfield B.D."/>
            <person name="Bills G.F."/>
            <person name="Dong Y."/>
            <person name="Huang W."/>
            <person name="Nel W.J."/>
            <person name="Swalarsk-Parry B.S."/>
            <person name="Vaghefi N."/>
            <person name="Wilken P.M."/>
            <person name="An Z."/>
            <person name="de Beer Z.W."/>
            <person name="De Vos L."/>
            <person name="Chen L."/>
            <person name="Duong T.A."/>
            <person name="Gao Y."/>
            <person name="Hammerbacher A."/>
            <person name="Kikkert J.R."/>
            <person name="Li Y."/>
            <person name="Li H."/>
            <person name="Li K."/>
            <person name="Li Q."/>
            <person name="Liu X."/>
            <person name="Ma X."/>
            <person name="Naidoo K."/>
            <person name="Pethybridge S.J."/>
            <person name="Sun J."/>
            <person name="Steenkamp E.T."/>
            <person name="van der Nest M.A."/>
            <person name="van Wyk S."/>
            <person name="Wingfield M.J."/>
            <person name="Xiong C."/>
            <person name="Yue Q."/>
            <person name="Zhang X."/>
        </authorList>
    </citation>
    <scope>NUCLEOTIDE SEQUENCE [LARGE SCALE GENOMIC DNA]</scope>
    <source>
        <strain evidence="2 3">DSM 5745</strain>
    </source>
</reference>
<dbReference type="RefSeq" id="XP_026605589.1">
    <property type="nucleotide sequence ID" value="XM_026744723.1"/>
</dbReference>
<evidence type="ECO:0000259" key="1">
    <source>
        <dbReference type="PROSITE" id="PS50181"/>
    </source>
</evidence>
<organism evidence="2 3">
    <name type="scientific">Aspergillus mulundensis</name>
    <dbReference type="NCBI Taxonomy" id="1810919"/>
    <lineage>
        <taxon>Eukaryota</taxon>
        <taxon>Fungi</taxon>
        <taxon>Dikarya</taxon>
        <taxon>Ascomycota</taxon>
        <taxon>Pezizomycotina</taxon>
        <taxon>Eurotiomycetes</taxon>
        <taxon>Eurotiomycetidae</taxon>
        <taxon>Eurotiales</taxon>
        <taxon>Aspergillaceae</taxon>
        <taxon>Aspergillus</taxon>
        <taxon>Aspergillus subgen. Nidulantes</taxon>
    </lineage>
</organism>
<feature type="domain" description="F-box" evidence="1">
    <location>
        <begin position="8"/>
        <end position="55"/>
    </location>
</feature>
<dbReference type="AlphaFoldDB" id="A0A3D8SI81"/>
<dbReference type="CDD" id="cd09917">
    <property type="entry name" value="F-box_SF"/>
    <property type="match status" value="1"/>
</dbReference>
<dbReference type="GeneID" id="38113077"/>
<comment type="caution">
    <text evidence="2">The sequence shown here is derived from an EMBL/GenBank/DDBJ whole genome shotgun (WGS) entry which is preliminary data.</text>
</comment>
<dbReference type="SMART" id="SM00256">
    <property type="entry name" value="FBOX"/>
    <property type="match status" value="1"/>
</dbReference>
<proteinExistence type="predicted"/>
<dbReference type="InterPro" id="IPR001810">
    <property type="entry name" value="F-box_dom"/>
</dbReference>
<keyword evidence="3" id="KW-1185">Reference proteome</keyword>
<dbReference type="PROSITE" id="PS50181">
    <property type="entry name" value="FBOX"/>
    <property type="match status" value="1"/>
</dbReference>
<evidence type="ECO:0000313" key="3">
    <source>
        <dbReference type="Proteomes" id="UP000256690"/>
    </source>
</evidence>
<dbReference type="Pfam" id="PF00646">
    <property type="entry name" value="F-box"/>
    <property type="match status" value="1"/>
</dbReference>
<dbReference type="OrthoDB" id="3481585at2759"/>
<dbReference type="Proteomes" id="UP000256690">
    <property type="component" value="Unassembled WGS sequence"/>
</dbReference>
<dbReference type="EMBL" id="PVWQ01000003">
    <property type="protein sequence ID" value="RDW86065.1"/>
    <property type="molecule type" value="Genomic_DNA"/>
</dbReference>